<proteinExistence type="predicted"/>
<keyword evidence="2" id="KW-0723">Serine/threonine-protein kinase</keyword>
<feature type="region of interest" description="Disordered" evidence="12">
    <location>
        <begin position="507"/>
        <end position="533"/>
    </location>
</feature>
<keyword evidence="7" id="KW-0418">Kinase</keyword>
<dbReference type="InterPro" id="IPR008271">
    <property type="entry name" value="Ser/Thr_kinase_AS"/>
</dbReference>
<feature type="signal peptide" evidence="13">
    <location>
        <begin position="1"/>
        <end position="26"/>
    </location>
</feature>
<dbReference type="GO" id="GO:0004674">
    <property type="term" value="F:protein serine/threonine kinase activity"/>
    <property type="evidence" value="ECO:0007669"/>
    <property type="project" value="UniProtKB-KW"/>
</dbReference>
<dbReference type="GO" id="GO:0005524">
    <property type="term" value="F:ATP binding"/>
    <property type="evidence" value="ECO:0007669"/>
    <property type="project" value="UniProtKB-KW"/>
</dbReference>
<accession>A0A811PA31</accession>
<evidence type="ECO:0000256" key="5">
    <source>
        <dbReference type="ARBA" id="ARBA00022729"/>
    </source>
</evidence>
<dbReference type="InterPro" id="IPR045874">
    <property type="entry name" value="LRK10/LRL21-25-like"/>
</dbReference>
<dbReference type="FunFam" id="1.10.510.10:FF:000590">
    <property type="entry name" value="PR5-like receptor kinase"/>
    <property type="match status" value="1"/>
</dbReference>
<dbReference type="AlphaFoldDB" id="A0A811PA31"/>
<evidence type="ECO:0000256" key="3">
    <source>
        <dbReference type="ARBA" id="ARBA00022679"/>
    </source>
</evidence>
<dbReference type="InterPro" id="IPR000719">
    <property type="entry name" value="Prot_kinase_dom"/>
</dbReference>
<feature type="chain" id="PRO_5032877940" description="Protein kinase domain-containing protein" evidence="13">
    <location>
        <begin position="27"/>
        <end position="533"/>
    </location>
</feature>
<feature type="domain" description="Protein kinase" evidence="14">
    <location>
        <begin position="152"/>
        <end position="478"/>
    </location>
</feature>
<keyword evidence="6" id="KW-0547">Nucleotide-binding</keyword>
<sequence>MIHRSAAREATALCLALLLPFPRTSSTATTGAPTTAAPCTPAWCGDLAISYPFWLAGTHPPKCGHQGFQVTCDKAKAYLKNSVWTYQIQAIFYTNNFLRVTNANLSLDGTCNVGNFVNASSVLRPFYIDSQSDMELFFLYGCNLRAPQLPSSWAPLSCDNGSFAWLSGQYRPDDSSMVLPGNCTVAMIPVLAYEGATGADYQRLMEGGFLLNYLNEDFSQCDACPVEHGHGQCRTFVSDDGFQCYCSDGVYSTACGTKRTNWKTTIIEHSRRALIYEYMPNGSLDKYIYSEKPKETLGWQKLYTIAIGIARGLEYLHHSCDTRIVHFDIKPQNILLDKDFCPKIADFGLAKLCHAKDSKLSMTGARGTIGFIAPEVHSRTFGVVSTKSDIYSYGMMLLEMVGGRKNVKSMVQKSSEKYFPHWIYDHFAQEDGLHGCDVTSEVEEIARKMTLIGLWCIQILPMHRPTITKVLEMFERDLNKLDMPPKQNFSQILKDSVYNLNTERMIPSSSAETQGSSEGLKAEEIKHVNSNVI</sequence>
<evidence type="ECO:0000256" key="8">
    <source>
        <dbReference type="ARBA" id="ARBA00022840"/>
    </source>
</evidence>
<keyword evidence="11" id="KW-0325">Glycoprotein</keyword>
<keyword evidence="5 13" id="KW-0732">Signal</keyword>
<evidence type="ECO:0000259" key="14">
    <source>
        <dbReference type="PROSITE" id="PS50011"/>
    </source>
</evidence>
<feature type="compositionally biased region" description="Polar residues" evidence="12">
    <location>
        <begin position="507"/>
        <end position="517"/>
    </location>
</feature>
<dbReference type="InterPro" id="IPR011009">
    <property type="entry name" value="Kinase-like_dom_sf"/>
</dbReference>
<evidence type="ECO:0000256" key="10">
    <source>
        <dbReference type="ARBA" id="ARBA00023136"/>
    </source>
</evidence>
<evidence type="ECO:0000256" key="9">
    <source>
        <dbReference type="ARBA" id="ARBA00022989"/>
    </source>
</evidence>
<evidence type="ECO:0000256" key="2">
    <source>
        <dbReference type="ARBA" id="ARBA00022527"/>
    </source>
</evidence>
<evidence type="ECO:0000256" key="4">
    <source>
        <dbReference type="ARBA" id="ARBA00022692"/>
    </source>
</evidence>
<dbReference type="Proteomes" id="UP000604825">
    <property type="component" value="Unassembled WGS sequence"/>
</dbReference>
<evidence type="ECO:0000256" key="11">
    <source>
        <dbReference type="ARBA" id="ARBA00023180"/>
    </source>
</evidence>
<dbReference type="InterPro" id="IPR025287">
    <property type="entry name" value="WAK_GUB"/>
</dbReference>
<name>A0A811PA31_9POAL</name>
<keyword evidence="8" id="KW-0067">ATP-binding</keyword>
<keyword evidence="3" id="KW-0808">Transferase</keyword>
<dbReference type="OrthoDB" id="4062651at2759"/>
<dbReference type="GO" id="GO:0030247">
    <property type="term" value="F:polysaccharide binding"/>
    <property type="evidence" value="ECO:0007669"/>
    <property type="project" value="InterPro"/>
</dbReference>
<dbReference type="PROSITE" id="PS50011">
    <property type="entry name" value="PROTEIN_KINASE_DOM"/>
    <property type="match status" value="1"/>
</dbReference>
<dbReference type="SMART" id="SM00220">
    <property type="entry name" value="S_TKc"/>
    <property type="match status" value="1"/>
</dbReference>
<keyword evidence="10" id="KW-0472">Membrane</keyword>
<evidence type="ECO:0000313" key="15">
    <source>
        <dbReference type="EMBL" id="CAD6239535.1"/>
    </source>
</evidence>
<protein>
    <recommendedName>
        <fullName evidence="14">Protein kinase domain-containing protein</fullName>
    </recommendedName>
</protein>
<dbReference type="PANTHER" id="PTHR27009">
    <property type="entry name" value="RUST RESISTANCE KINASE LR10-RELATED"/>
    <property type="match status" value="1"/>
</dbReference>
<organism evidence="15 16">
    <name type="scientific">Miscanthus lutarioriparius</name>
    <dbReference type="NCBI Taxonomy" id="422564"/>
    <lineage>
        <taxon>Eukaryota</taxon>
        <taxon>Viridiplantae</taxon>
        <taxon>Streptophyta</taxon>
        <taxon>Embryophyta</taxon>
        <taxon>Tracheophyta</taxon>
        <taxon>Spermatophyta</taxon>
        <taxon>Magnoliopsida</taxon>
        <taxon>Liliopsida</taxon>
        <taxon>Poales</taxon>
        <taxon>Poaceae</taxon>
        <taxon>PACMAD clade</taxon>
        <taxon>Panicoideae</taxon>
        <taxon>Andropogonodae</taxon>
        <taxon>Andropogoneae</taxon>
        <taxon>Saccharinae</taxon>
        <taxon>Miscanthus</taxon>
    </lineage>
</organism>
<evidence type="ECO:0000256" key="13">
    <source>
        <dbReference type="SAM" id="SignalP"/>
    </source>
</evidence>
<evidence type="ECO:0000256" key="1">
    <source>
        <dbReference type="ARBA" id="ARBA00004479"/>
    </source>
</evidence>
<comment type="caution">
    <text evidence="15">The sequence shown here is derived from an EMBL/GenBank/DDBJ whole genome shotgun (WGS) entry which is preliminary data.</text>
</comment>
<dbReference type="EMBL" id="CAJGYO010000006">
    <property type="protein sequence ID" value="CAD6239535.1"/>
    <property type="molecule type" value="Genomic_DNA"/>
</dbReference>
<dbReference type="Pfam" id="PF00069">
    <property type="entry name" value="Pkinase"/>
    <property type="match status" value="1"/>
</dbReference>
<keyword evidence="9" id="KW-1133">Transmembrane helix</keyword>
<dbReference type="PROSITE" id="PS00108">
    <property type="entry name" value="PROTEIN_KINASE_ST"/>
    <property type="match status" value="1"/>
</dbReference>
<keyword evidence="16" id="KW-1185">Reference proteome</keyword>
<evidence type="ECO:0000256" key="6">
    <source>
        <dbReference type="ARBA" id="ARBA00022741"/>
    </source>
</evidence>
<comment type="subcellular location">
    <subcellularLocation>
        <location evidence="1">Membrane</location>
        <topology evidence="1">Single-pass type I membrane protein</topology>
    </subcellularLocation>
</comment>
<dbReference type="SUPFAM" id="SSF56112">
    <property type="entry name" value="Protein kinase-like (PK-like)"/>
    <property type="match status" value="1"/>
</dbReference>
<dbReference type="InterPro" id="IPR032872">
    <property type="entry name" value="WAK_assoc_C"/>
</dbReference>
<keyword evidence="4" id="KW-0812">Transmembrane</keyword>
<dbReference type="Pfam" id="PF14380">
    <property type="entry name" value="WAK_assoc"/>
    <property type="match status" value="1"/>
</dbReference>
<dbReference type="GO" id="GO:0016020">
    <property type="term" value="C:membrane"/>
    <property type="evidence" value="ECO:0007669"/>
    <property type="project" value="UniProtKB-SubCell"/>
</dbReference>
<gene>
    <name evidence="15" type="ORF">NCGR_LOCUS26442</name>
</gene>
<reference evidence="15" key="1">
    <citation type="submission" date="2020-10" db="EMBL/GenBank/DDBJ databases">
        <authorList>
            <person name="Han B."/>
            <person name="Lu T."/>
            <person name="Zhao Q."/>
            <person name="Huang X."/>
            <person name="Zhao Y."/>
        </authorList>
    </citation>
    <scope>NUCLEOTIDE SEQUENCE</scope>
</reference>
<evidence type="ECO:0000256" key="12">
    <source>
        <dbReference type="SAM" id="MobiDB-lite"/>
    </source>
</evidence>
<evidence type="ECO:0000256" key="7">
    <source>
        <dbReference type="ARBA" id="ARBA00022777"/>
    </source>
</evidence>
<dbReference type="Gene3D" id="1.10.510.10">
    <property type="entry name" value="Transferase(Phosphotransferase) domain 1"/>
    <property type="match status" value="1"/>
</dbReference>
<evidence type="ECO:0000313" key="16">
    <source>
        <dbReference type="Proteomes" id="UP000604825"/>
    </source>
</evidence>
<dbReference type="Pfam" id="PF13947">
    <property type="entry name" value="GUB_WAK_bind"/>
    <property type="match status" value="1"/>
</dbReference>